<evidence type="ECO:0000313" key="3">
    <source>
        <dbReference type="EMBL" id="OEJ63782.1"/>
    </source>
</evidence>
<evidence type="ECO:0000256" key="1">
    <source>
        <dbReference type="SAM" id="MobiDB-lite"/>
    </source>
</evidence>
<dbReference type="InterPro" id="IPR051928">
    <property type="entry name" value="NorD/CobT"/>
</dbReference>
<gene>
    <name evidence="3" type="ORF">BEN30_17245</name>
</gene>
<dbReference type="InterPro" id="IPR002035">
    <property type="entry name" value="VWF_A"/>
</dbReference>
<feature type="region of interest" description="Disordered" evidence="1">
    <location>
        <begin position="244"/>
        <end position="287"/>
    </location>
</feature>
<name>A0A1E5Q2U1_9PROT</name>
<accession>A0A1E5Q2U1</accession>
<feature type="domain" description="VWFA" evidence="2">
    <location>
        <begin position="461"/>
        <end position="649"/>
    </location>
</feature>
<evidence type="ECO:0000259" key="2">
    <source>
        <dbReference type="PROSITE" id="PS50234"/>
    </source>
</evidence>
<feature type="compositionally biased region" description="Basic and acidic residues" evidence="1">
    <location>
        <begin position="257"/>
        <end position="287"/>
    </location>
</feature>
<dbReference type="PANTHER" id="PTHR41248:SF1">
    <property type="entry name" value="NORD PROTEIN"/>
    <property type="match status" value="1"/>
</dbReference>
<dbReference type="Pfam" id="PF13519">
    <property type="entry name" value="VWA_2"/>
    <property type="match status" value="1"/>
</dbReference>
<dbReference type="AlphaFoldDB" id="A0A1E5Q2U1"/>
<dbReference type="SUPFAM" id="SSF53300">
    <property type="entry name" value="vWA-like"/>
    <property type="match status" value="1"/>
</dbReference>
<sequence length="649" mass="72624">MGLADFLEPEEFIGTFWNRLVGGQSSYAHYPDAAVRLDDVRTMVAVFFHGVGGAGGLEIVGAVAREKKHRLSLMMKLGADMEKLETAKRDAETLTLPNVIDLFDDQDLNRKLYIWLAAYLALAGAPSRQPSPADPLQGDLLALQIYAAQTRTTLKQLPGLRVVFERLSEGVRNARPTHAKPAIEQQIEDVVHALLGGTVPKNAAMWNFVSAGQGKLDDFTAPTGYQPFLSVPLWGEVVDRGLSNAHDPDAVDDEDSKSDHQNSEDLRDGRKFVAEQRDNDQAERDDPLAFDRFEHILSMADMVNVNRPVDDDEDNDPKRAAEELEHITLSKNDKKTASTIRLDLDLPANAVDTSRLIADITYPEWDYRRKSYHLDHCVVVSGLADEEGEDWSPDEASRKRINKVRRQFEALRPKRERTPREFDGSELDIDALIRARCDLAASGEGSDRIYTSFRNESRDLAALILVDVSLSTDAWMDGQRVLDVEKEALTTLTHGLAASGDDHAIYTFTSRKRSLVRLDRLKDFDETLSPAVDRRIAALKPGYYTRMGAAIRYAADKLNERPNRHRLLLLISDGKPNDLDHYDGRYGIEDSRMAILEARRSGAAVYGVTIDAQARDYFPYMFGRGGCAIIPHINRLSAALPNIYRHLVS</sequence>
<dbReference type="CDD" id="cd01454">
    <property type="entry name" value="vWA_norD_type"/>
    <property type="match status" value="1"/>
</dbReference>
<evidence type="ECO:0000313" key="4">
    <source>
        <dbReference type="Proteomes" id="UP000095347"/>
    </source>
</evidence>
<dbReference type="SMART" id="SM00327">
    <property type="entry name" value="VWA"/>
    <property type="match status" value="1"/>
</dbReference>
<comment type="caution">
    <text evidence="3">The sequence shown here is derived from an EMBL/GenBank/DDBJ whole genome shotgun (WGS) entry which is preliminary data.</text>
</comment>
<dbReference type="PANTHER" id="PTHR41248">
    <property type="entry name" value="NORD PROTEIN"/>
    <property type="match status" value="1"/>
</dbReference>
<dbReference type="STRING" id="28181.BEN30_17245"/>
<dbReference type="Proteomes" id="UP000095347">
    <property type="component" value="Unassembled WGS sequence"/>
</dbReference>
<dbReference type="InterPro" id="IPR036465">
    <property type="entry name" value="vWFA_dom_sf"/>
</dbReference>
<organism evidence="3 4">
    <name type="scientific">Magnetovibrio blakemorei</name>
    <dbReference type="NCBI Taxonomy" id="28181"/>
    <lineage>
        <taxon>Bacteria</taxon>
        <taxon>Pseudomonadati</taxon>
        <taxon>Pseudomonadota</taxon>
        <taxon>Alphaproteobacteria</taxon>
        <taxon>Rhodospirillales</taxon>
        <taxon>Magnetovibrionaceae</taxon>
        <taxon>Magnetovibrio</taxon>
    </lineage>
</organism>
<dbReference type="PROSITE" id="PS50234">
    <property type="entry name" value="VWFA"/>
    <property type="match status" value="1"/>
</dbReference>
<protein>
    <recommendedName>
        <fullName evidence="2">VWFA domain-containing protein</fullName>
    </recommendedName>
</protein>
<dbReference type="OrthoDB" id="9758211at2"/>
<dbReference type="Gene3D" id="3.40.50.410">
    <property type="entry name" value="von Willebrand factor, type A domain"/>
    <property type="match status" value="1"/>
</dbReference>
<proteinExistence type="predicted"/>
<reference evidence="4" key="1">
    <citation type="submission" date="2016-07" db="EMBL/GenBank/DDBJ databases">
        <authorList>
            <person name="Florea S."/>
            <person name="Webb J.S."/>
            <person name="Jaromczyk J."/>
            <person name="Schardl C.L."/>
        </authorList>
    </citation>
    <scope>NUCLEOTIDE SEQUENCE [LARGE SCALE GENOMIC DNA]</scope>
    <source>
        <strain evidence="4">MV-1</strain>
    </source>
</reference>
<dbReference type="RefSeq" id="WP_069959533.1">
    <property type="nucleotide sequence ID" value="NZ_MCGG01000084.1"/>
</dbReference>
<dbReference type="EMBL" id="MCGG01000084">
    <property type="protein sequence ID" value="OEJ63782.1"/>
    <property type="molecule type" value="Genomic_DNA"/>
</dbReference>
<keyword evidence="4" id="KW-1185">Reference proteome</keyword>